<dbReference type="PANTHER" id="PTHR30157">
    <property type="entry name" value="FERRIC REDUCTASE, NADPH-DEPENDENT"/>
    <property type="match status" value="1"/>
</dbReference>
<name>A0A975U8E4_9VIBR</name>
<evidence type="ECO:0000313" key="3">
    <source>
        <dbReference type="EMBL" id="QXO16317.1"/>
    </source>
</evidence>
<dbReference type="InterPro" id="IPR017938">
    <property type="entry name" value="Riboflavin_synthase-like_b-brl"/>
</dbReference>
<comment type="similarity">
    <text evidence="1">Belongs to the SIP oxidoreductase family.</text>
</comment>
<dbReference type="GO" id="GO:0016491">
    <property type="term" value="F:oxidoreductase activity"/>
    <property type="evidence" value="ECO:0007669"/>
    <property type="project" value="InterPro"/>
</dbReference>
<sequence>MQNKQKSRRNFALTVTETQQISPNFQRITLQGDEIAHFGKESEGGYIKLLFTPQGGTDIGSLSEEERPLMRTYTIRQFDPASNQIVVDFVRHITSDLSCGFAARWAESAQVGDTISIAGPGKSQSLNQDADWVFLAADMTAIPALSVTLSQLNSDARGYAVVELASIADKPELQAPAGIELIWACSDQGETLADAVQAQAWLAGQCSVWCACEFESMRTLRQYFRNEKEIDREHIYISSYWKNGVSEDGHKVLKRADADADTTS</sequence>
<dbReference type="InterPro" id="IPR007037">
    <property type="entry name" value="SIP_rossman_dom"/>
</dbReference>
<dbReference type="InterPro" id="IPR017927">
    <property type="entry name" value="FAD-bd_FR_type"/>
</dbReference>
<accession>A0A975U8E4</accession>
<evidence type="ECO:0000313" key="4">
    <source>
        <dbReference type="Proteomes" id="UP000694232"/>
    </source>
</evidence>
<evidence type="ECO:0000259" key="2">
    <source>
        <dbReference type="PROSITE" id="PS51384"/>
    </source>
</evidence>
<dbReference type="CDD" id="cd06193">
    <property type="entry name" value="siderophore_interacting"/>
    <property type="match status" value="1"/>
</dbReference>
<dbReference type="KEGG" id="vos:KNV97_02040"/>
<dbReference type="Pfam" id="PF04954">
    <property type="entry name" value="SIP"/>
    <property type="match status" value="1"/>
</dbReference>
<feature type="domain" description="FAD-binding FR-type" evidence="2">
    <location>
        <begin position="8"/>
        <end position="127"/>
    </location>
</feature>
<dbReference type="InterPro" id="IPR039374">
    <property type="entry name" value="SIP_fam"/>
</dbReference>
<dbReference type="InterPro" id="IPR013113">
    <property type="entry name" value="SIP_FAD-bd"/>
</dbReference>
<dbReference type="PANTHER" id="PTHR30157:SF0">
    <property type="entry name" value="NADPH-DEPENDENT FERRIC-CHELATE REDUCTASE"/>
    <property type="match status" value="1"/>
</dbReference>
<dbReference type="EMBL" id="CP076642">
    <property type="protein sequence ID" value="QXO16317.1"/>
    <property type="molecule type" value="Genomic_DNA"/>
</dbReference>
<reference evidence="3" key="1">
    <citation type="submission" date="2021-06" db="EMBL/GenBank/DDBJ databases">
        <title>Vibrio nov. sp., novel gut bacterium isolated from Yellow Sea oyster.</title>
        <authorList>
            <person name="Muhammad N."/>
            <person name="Nguyen T.H."/>
            <person name="Lee Y.-J."/>
            <person name="Ko J."/>
            <person name="Kim S.-G."/>
        </authorList>
    </citation>
    <scope>NUCLEOTIDE SEQUENCE</scope>
    <source>
        <strain evidence="3">OG9-811</strain>
    </source>
</reference>
<dbReference type="RefSeq" id="WP_136485561.1">
    <property type="nucleotide sequence ID" value="NZ_CP076642.1"/>
</dbReference>
<organism evidence="3 4">
    <name type="scientific">Vibrio ostreae</name>
    <dbReference type="NCBI Taxonomy" id="2841925"/>
    <lineage>
        <taxon>Bacteria</taxon>
        <taxon>Pseudomonadati</taxon>
        <taxon>Pseudomonadota</taxon>
        <taxon>Gammaproteobacteria</taxon>
        <taxon>Vibrionales</taxon>
        <taxon>Vibrionaceae</taxon>
        <taxon>Vibrio</taxon>
    </lineage>
</organism>
<dbReference type="AlphaFoldDB" id="A0A975U8E4"/>
<keyword evidence="4" id="KW-1185">Reference proteome</keyword>
<dbReference type="InterPro" id="IPR039261">
    <property type="entry name" value="FNR_nucleotide-bd"/>
</dbReference>
<proteinExistence type="inferred from homology"/>
<dbReference type="Gene3D" id="3.40.50.80">
    <property type="entry name" value="Nucleotide-binding domain of ferredoxin-NADP reductase (FNR) module"/>
    <property type="match status" value="1"/>
</dbReference>
<protein>
    <submittedName>
        <fullName evidence="3">Siderophore-interacting protein</fullName>
    </submittedName>
</protein>
<gene>
    <name evidence="3" type="ORF">KNV97_02040</name>
</gene>
<dbReference type="Proteomes" id="UP000694232">
    <property type="component" value="Chromosome 2"/>
</dbReference>
<dbReference type="Pfam" id="PF08021">
    <property type="entry name" value="FAD_binding_9"/>
    <property type="match status" value="1"/>
</dbReference>
<dbReference type="PROSITE" id="PS51384">
    <property type="entry name" value="FAD_FR"/>
    <property type="match status" value="1"/>
</dbReference>
<dbReference type="SUPFAM" id="SSF63380">
    <property type="entry name" value="Riboflavin synthase domain-like"/>
    <property type="match status" value="1"/>
</dbReference>
<dbReference type="Gene3D" id="2.40.30.10">
    <property type="entry name" value="Translation factors"/>
    <property type="match status" value="1"/>
</dbReference>
<evidence type="ECO:0000256" key="1">
    <source>
        <dbReference type="ARBA" id="ARBA00035644"/>
    </source>
</evidence>